<feature type="region of interest" description="Disordered" evidence="1">
    <location>
        <begin position="1"/>
        <end position="22"/>
    </location>
</feature>
<organism evidence="2">
    <name type="scientific">Klebsiella oxytoca</name>
    <dbReference type="NCBI Taxonomy" id="571"/>
    <lineage>
        <taxon>Bacteria</taxon>
        <taxon>Pseudomonadati</taxon>
        <taxon>Pseudomonadota</taxon>
        <taxon>Gammaproteobacteria</taxon>
        <taxon>Enterobacterales</taxon>
        <taxon>Enterobacteriaceae</taxon>
        <taxon>Klebsiella/Raoultella group</taxon>
        <taxon>Klebsiella</taxon>
    </lineage>
</organism>
<gene>
    <name evidence="2" type="ORF">RYF40_005621</name>
</gene>
<protein>
    <submittedName>
        <fullName evidence="2">Uncharacterized protein</fullName>
    </submittedName>
</protein>
<evidence type="ECO:0000313" key="2">
    <source>
        <dbReference type="EMBL" id="EML7085105.1"/>
    </source>
</evidence>
<evidence type="ECO:0000256" key="1">
    <source>
        <dbReference type="SAM" id="MobiDB-lite"/>
    </source>
</evidence>
<proteinExistence type="predicted"/>
<dbReference type="RefSeq" id="WP_004107435.1">
    <property type="nucleotide sequence ID" value="NZ_CABGXC010000019.1"/>
</dbReference>
<comment type="caution">
    <text evidence="2">The sequence shown here is derived from an EMBL/GenBank/DDBJ whole genome shotgun (WGS) entry which is preliminary data.</text>
</comment>
<dbReference type="EMBL" id="ABNOCX020000019">
    <property type="protein sequence ID" value="EML7085105.1"/>
    <property type="molecule type" value="Genomic_DNA"/>
</dbReference>
<accession>A0AAI9E2P3</accession>
<reference evidence="2" key="1">
    <citation type="submission" date="2024-02" db="EMBL/GenBank/DDBJ databases">
        <authorList>
            <consortium name="Clinical and Environmental Microbiology Branch: Whole genome sequencing antimicrobial resistance pathogens in the healthcare setting"/>
        </authorList>
    </citation>
    <scope>NUCLEOTIDE SEQUENCE</scope>
    <source>
        <strain evidence="2">2023BB-00086</strain>
    </source>
</reference>
<sequence length="89" mass="10283">MFESLKTLWKKESSPPQDYDAQSRQLAGEIARLEGELRGDPGNGEVQKALMLVYNRALSVYAKSHTHRQEIEALFVRIDELRNVIRRNI</sequence>
<dbReference type="AlphaFoldDB" id="A0AAI9E2P3"/>
<name>A0AAI9E2P3_KLEOX</name>